<feature type="transmembrane region" description="Helical" evidence="1">
    <location>
        <begin position="7"/>
        <end position="24"/>
    </location>
</feature>
<keyword evidence="3" id="KW-1185">Reference proteome</keyword>
<protein>
    <submittedName>
        <fullName evidence="2">Uncharacterized protein</fullName>
    </submittedName>
</protein>
<dbReference type="EMBL" id="VHIR01000014">
    <property type="protein sequence ID" value="TQE42967.1"/>
    <property type="molecule type" value="Genomic_DNA"/>
</dbReference>
<organism evidence="2 3">
    <name type="scientific">Corynebacterium phoceense</name>
    <dbReference type="NCBI Taxonomy" id="1686286"/>
    <lineage>
        <taxon>Bacteria</taxon>
        <taxon>Bacillati</taxon>
        <taxon>Actinomycetota</taxon>
        <taxon>Actinomycetes</taxon>
        <taxon>Mycobacteriales</taxon>
        <taxon>Corynebacteriaceae</taxon>
        <taxon>Corynebacterium</taxon>
    </lineage>
</organism>
<proteinExistence type="predicted"/>
<dbReference type="Proteomes" id="UP000318080">
    <property type="component" value="Unassembled WGS sequence"/>
</dbReference>
<dbReference type="STRING" id="1686286.GCA_900092335_02013"/>
<comment type="caution">
    <text evidence="2">The sequence shown here is derived from an EMBL/GenBank/DDBJ whole genome shotgun (WGS) entry which is preliminary data.</text>
</comment>
<dbReference type="RefSeq" id="WP_141629105.1">
    <property type="nucleotide sequence ID" value="NZ_VHIR01000014.1"/>
</dbReference>
<keyword evidence="1" id="KW-0472">Membrane</keyword>
<evidence type="ECO:0000256" key="1">
    <source>
        <dbReference type="SAM" id="Phobius"/>
    </source>
</evidence>
<reference evidence="2 3" key="1">
    <citation type="submission" date="2019-06" db="EMBL/GenBank/DDBJ databases">
        <title>Draft genome of C. phoceense Strain 272.</title>
        <authorList>
            <person name="Pacheco L.G.C."/>
            <person name="Barberis C.M."/>
            <person name="Almuzara M.N."/>
            <person name="Traglia G.M."/>
            <person name="Santos C.S."/>
            <person name="Rocha D.J.P.G."/>
            <person name="Aguiar E.R.G.R."/>
            <person name="Vay C.A."/>
        </authorList>
    </citation>
    <scope>NUCLEOTIDE SEQUENCE [LARGE SCALE GENOMIC DNA]</scope>
    <source>
        <strain evidence="2 3">272</strain>
    </source>
</reference>
<feature type="transmembrane region" description="Helical" evidence="1">
    <location>
        <begin position="30"/>
        <end position="49"/>
    </location>
</feature>
<keyword evidence="1" id="KW-0812">Transmembrane</keyword>
<name>A0A540R5P1_9CORY</name>
<accession>A0A540R5P1</accession>
<evidence type="ECO:0000313" key="2">
    <source>
        <dbReference type="EMBL" id="TQE42967.1"/>
    </source>
</evidence>
<sequence length="156" mass="16461">MNSKSSGCGGIIAFVFLVAIAMWALAIALWVAGLAVALGGVGFAGVLIYRAWKDTGKGAVQDELDAEIVALGVESAADLDALLLEWDYAAVTQGIGSPLQEAFAQDPRMAERIREQIMAAAVRVRTAPNEPERLRSVLGAEELRVNVQALLRDGPG</sequence>
<keyword evidence="1" id="KW-1133">Transmembrane helix</keyword>
<gene>
    <name evidence="2" type="ORF">EJK80_09445</name>
</gene>
<evidence type="ECO:0000313" key="3">
    <source>
        <dbReference type="Proteomes" id="UP000318080"/>
    </source>
</evidence>
<dbReference type="AlphaFoldDB" id="A0A540R5P1"/>